<keyword evidence="2" id="KW-0808">Transferase</keyword>
<dbReference type="GO" id="GO:0008168">
    <property type="term" value="F:methyltransferase activity"/>
    <property type="evidence" value="ECO:0007669"/>
    <property type="project" value="UniProtKB-KW"/>
</dbReference>
<name>A0A031FU32_9MICO</name>
<keyword evidence="3" id="KW-1185">Reference proteome</keyword>
<reference evidence="2 3" key="1">
    <citation type="submission" date="2014-03" db="EMBL/GenBank/DDBJ databases">
        <title>Draft Genome Sequences of 13 Willow Endophytes.</title>
        <authorList>
            <person name="Gan H.Y."/>
            <person name="Gan H.M."/>
            <person name="Savka M.A."/>
            <person name="Hudson A.O."/>
        </authorList>
    </citation>
    <scope>NUCLEOTIDE SEQUENCE [LARGE SCALE GENOMIC DNA]</scope>
    <source>
        <strain evidence="2 3">RIT293</strain>
    </source>
</reference>
<dbReference type="eggNOG" id="COG1075">
    <property type="taxonomic scope" value="Bacteria"/>
</dbReference>
<dbReference type="GO" id="GO:0032259">
    <property type="term" value="P:methylation"/>
    <property type="evidence" value="ECO:0007669"/>
    <property type="project" value="UniProtKB-KW"/>
</dbReference>
<dbReference type="InterPro" id="IPR029058">
    <property type="entry name" value="AB_hydrolase_fold"/>
</dbReference>
<dbReference type="SUPFAM" id="SSF53474">
    <property type="entry name" value="alpha/beta-Hydrolases"/>
    <property type="match status" value="1"/>
</dbReference>
<feature type="region of interest" description="Disordered" evidence="1">
    <location>
        <begin position="410"/>
        <end position="430"/>
    </location>
</feature>
<dbReference type="Proteomes" id="UP000024001">
    <property type="component" value="Unassembled WGS sequence"/>
</dbReference>
<organism evidence="2 3">
    <name type="scientific">Microbacterium oleivorans</name>
    <dbReference type="NCBI Taxonomy" id="273677"/>
    <lineage>
        <taxon>Bacteria</taxon>
        <taxon>Bacillati</taxon>
        <taxon>Actinomycetota</taxon>
        <taxon>Actinomycetes</taxon>
        <taxon>Micrococcales</taxon>
        <taxon>Microbacteriaceae</taxon>
        <taxon>Microbacterium</taxon>
    </lineage>
</organism>
<keyword evidence="2" id="KW-0489">Methyltransferase</keyword>
<dbReference type="AlphaFoldDB" id="A0A031FU32"/>
<proteinExistence type="predicted"/>
<evidence type="ECO:0000313" key="3">
    <source>
        <dbReference type="Proteomes" id="UP000024001"/>
    </source>
</evidence>
<dbReference type="RefSeq" id="WP_036311461.1">
    <property type="nucleotide sequence ID" value="NZ_JFYO01000005.1"/>
</dbReference>
<sequence>MGDLEIRSGRVVAVDTETLRHAAAQAELAVAGAETLHATLSHADQLLGITLIGGTAAHPVTAAATVGERGRMLVSALRDTATAYELVELRAQQAAAALGDAGDRRDAVLLTRRIGQLEASSPAVAELADQAFAEAPNPFATVGDELTWSSLLFGALGASVVGLYGAGTRVIRSAGKGAIPDGSRLVGTPRTPTVEVIAFRKGTAPDSMAALARRQPSTERPGDIRVERYTMPGGQHRFALYVSGTRTTGDVGAFGMSSNVPLYLGAASSSYESARIALDKAGAKPGDSVMVSGHSQGAMIASRLALEEEYEVPMLVGFGNPVQADVGADTLQIDFRHSDDLVPLLAAGGHDGSIGATGSMVVERNVSPWPGIDSHQMDAYTKTAEMLDDSSDPRMDAVRQRLAEFSRAESVEVSVYDTEEGVTPSSADAG</sequence>
<dbReference type="EMBL" id="JFYO01000005">
    <property type="protein sequence ID" value="EZP27802.1"/>
    <property type="molecule type" value="Genomic_DNA"/>
</dbReference>
<accession>A0A031FU32</accession>
<gene>
    <name evidence="2" type="ORF">BW34_01794</name>
</gene>
<evidence type="ECO:0000313" key="2">
    <source>
        <dbReference type="EMBL" id="EZP27802.1"/>
    </source>
</evidence>
<dbReference type="PATRIC" id="fig|273677.3.peg.1777"/>
<protein>
    <submittedName>
        <fullName evidence="2">Glycine/serine hydroxymethyltransferase</fullName>
    </submittedName>
</protein>
<dbReference type="OrthoDB" id="4790882at2"/>
<comment type="caution">
    <text evidence="2">The sequence shown here is derived from an EMBL/GenBank/DDBJ whole genome shotgun (WGS) entry which is preliminary data.</text>
</comment>
<evidence type="ECO:0000256" key="1">
    <source>
        <dbReference type="SAM" id="MobiDB-lite"/>
    </source>
</evidence>